<evidence type="ECO:0000256" key="1">
    <source>
        <dbReference type="ARBA" id="ARBA00006432"/>
    </source>
</evidence>
<evidence type="ECO:0000256" key="3">
    <source>
        <dbReference type="ARBA" id="ARBA00051915"/>
    </source>
</evidence>
<proteinExistence type="inferred from homology"/>
<dbReference type="PANTHER" id="PTHR43767">
    <property type="entry name" value="LONG-CHAIN-FATTY-ACID--COA LIGASE"/>
    <property type="match status" value="1"/>
</dbReference>
<gene>
    <name evidence="8" type="ORF">SAMN05444171_4267</name>
</gene>
<dbReference type="GO" id="GO:0016877">
    <property type="term" value="F:ligase activity, forming carbon-sulfur bonds"/>
    <property type="evidence" value="ECO:0007669"/>
    <property type="project" value="UniProtKB-ARBA"/>
</dbReference>
<feature type="domain" description="AMP-binding enzyme C-terminal" evidence="7">
    <location>
        <begin position="426"/>
        <end position="501"/>
    </location>
</feature>
<dbReference type="InterPro" id="IPR042099">
    <property type="entry name" value="ANL_N_sf"/>
</dbReference>
<organism evidence="8 9">
    <name type="scientific">Bradyrhizobium lablabi</name>
    <dbReference type="NCBI Taxonomy" id="722472"/>
    <lineage>
        <taxon>Bacteria</taxon>
        <taxon>Pseudomonadati</taxon>
        <taxon>Pseudomonadota</taxon>
        <taxon>Alphaproteobacteria</taxon>
        <taxon>Hyphomicrobiales</taxon>
        <taxon>Nitrobacteraceae</taxon>
        <taxon>Bradyrhizobium</taxon>
    </lineage>
</organism>
<evidence type="ECO:0000313" key="9">
    <source>
        <dbReference type="Proteomes" id="UP000183208"/>
    </source>
</evidence>
<dbReference type="SUPFAM" id="SSF56801">
    <property type="entry name" value="Acetyl-CoA synthetase-like"/>
    <property type="match status" value="1"/>
</dbReference>
<dbReference type="InterPro" id="IPR000873">
    <property type="entry name" value="AMP-dep_synth/lig_dom"/>
</dbReference>
<reference evidence="8 9" key="1">
    <citation type="submission" date="2016-10" db="EMBL/GenBank/DDBJ databases">
        <authorList>
            <person name="de Groot N.N."/>
        </authorList>
    </citation>
    <scope>NUCLEOTIDE SEQUENCE [LARGE SCALE GENOMIC DNA]</scope>
    <source>
        <strain evidence="8 9">GAS522</strain>
    </source>
</reference>
<dbReference type="PANTHER" id="PTHR43767:SF7">
    <property type="entry name" value="MEDIUM_LONG-CHAIN-FATTY-ACID--COA LIGASE FADD8"/>
    <property type="match status" value="1"/>
</dbReference>
<dbReference type="Pfam" id="PF13193">
    <property type="entry name" value="AMP-binding_C"/>
    <property type="match status" value="1"/>
</dbReference>
<dbReference type="Gene3D" id="3.40.50.12780">
    <property type="entry name" value="N-terminal domain of ligase-like"/>
    <property type="match status" value="1"/>
</dbReference>
<feature type="domain" description="AMP-dependent synthetase/ligase" evidence="6">
    <location>
        <begin position="18"/>
        <end position="376"/>
    </location>
</feature>
<comment type="similarity">
    <text evidence="1">Belongs to the ATP-dependent AMP-binding enzyme family.</text>
</comment>
<dbReference type="PROSITE" id="PS00455">
    <property type="entry name" value="AMP_BINDING"/>
    <property type="match status" value="1"/>
</dbReference>
<evidence type="ECO:0000313" key="8">
    <source>
        <dbReference type="EMBL" id="SED49642.1"/>
    </source>
</evidence>
<evidence type="ECO:0000256" key="2">
    <source>
        <dbReference type="ARBA" id="ARBA00022598"/>
    </source>
</evidence>
<protein>
    <recommendedName>
        <fullName evidence="5">3-methylmercaptopropionyl-CoA ligase</fullName>
        <ecNumber evidence="4">6.2.1.44</ecNumber>
    </recommendedName>
</protein>
<evidence type="ECO:0000259" key="6">
    <source>
        <dbReference type="Pfam" id="PF00501"/>
    </source>
</evidence>
<dbReference type="EC" id="6.2.1.44" evidence="4"/>
<dbReference type="InterPro" id="IPR050237">
    <property type="entry name" value="ATP-dep_AMP-bd_enzyme"/>
</dbReference>
<name>A0A1M7B2L0_9BRAD</name>
<dbReference type="InterPro" id="IPR045851">
    <property type="entry name" value="AMP-bd_C_sf"/>
</dbReference>
<sequence length="520" mass="56490">MSNPLYAFPTTCEQTLRALARYPSRTAFSWPGGSLTYQGATDMIGRMQAVFMQLGFAPGTRVAFLTANRADTWCAGVAAQLARLSITWLHPMGSLDDQLFQLEDSEAQMLIVDGVTFRDRGGELASKATGLKTVFTLGPAAYGADLLAAIEATGSATARSFAGPDDIATLNYTGGTTGKSKGTVRHHRELGGFANAILADFEIPPTPSYLAVAPISHVAGTKVLPTLMRGGTVHMLKGFDPDAVFKTIEREKINFTLFVPTMIYVMLDHPALDKTDLSSLELLLYGASAMSPSRLVEGIERIGPVFSQLYGQTECYPVSVLRKADHDPKTPELFLSCGFPIAACEVRILDDNDQEVAMGEAGEICVRATHVMAEYWKRPEQTAETLKSGWLHTGDIARKDERGYMFILDRKKDMIVSGGFNIFPREVEDVLSQHADVAMVAVVGVPDDKWGEAVTAVVVPREGARPSEEELIALVKARKGSTHAPKHIKFVTELPMTGVGKVDKKVLKAGFWTGRDRMVG</sequence>
<dbReference type="AlphaFoldDB" id="A0A1M7B2L0"/>
<dbReference type="Pfam" id="PF00501">
    <property type="entry name" value="AMP-binding"/>
    <property type="match status" value="1"/>
</dbReference>
<dbReference type="Proteomes" id="UP000183208">
    <property type="component" value="Unassembled WGS sequence"/>
</dbReference>
<keyword evidence="2" id="KW-0436">Ligase</keyword>
<dbReference type="InterPro" id="IPR025110">
    <property type="entry name" value="AMP-bd_C"/>
</dbReference>
<dbReference type="InterPro" id="IPR020845">
    <property type="entry name" value="AMP-binding_CS"/>
</dbReference>
<dbReference type="EMBL" id="FNTI01000001">
    <property type="protein sequence ID" value="SED49642.1"/>
    <property type="molecule type" value="Genomic_DNA"/>
</dbReference>
<evidence type="ECO:0000259" key="7">
    <source>
        <dbReference type="Pfam" id="PF13193"/>
    </source>
</evidence>
<evidence type="ECO:0000256" key="4">
    <source>
        <dbReference type="ARBA" id="ARBA00066616"/>
    </source>
</evidence>
<dbReference type="OrthoDB" id="9803968at2"/>
<accession>A0A1M7B2L0</accession>
<comment type="catalytic activity">
    <reaction evidence="3">
        <text>3-(methylsulfanyl)propanoate + ATP + CoA = 3-(methylsulfanyl)propanoyl-CoA + AMP + diphosphate</text>
        <dbReference type="Rhea" id="RHEA:43052"/>
        <dbReference type="ChEBI" id="CHEBI:30616"/>
        <dbReference type="ChEBI" id="CHEBI:33019"/>
        <dbReference type="ChEBI" id="CHEBI:49016"/>
        <dbReference type="ChEBI" id="CHEBI:57287"/>
        <dbReference type="ChEBI" id="CHEBI:82815"/>
        <dbReference type="ChEBI" id="CHEBI:456215"/>
        <dbReference type="EC" id="6.2.1.44"/>
    </reaction>
    <physiologicalReaction direction="left-to-right" evidence="3">
        <dbReference type="Rhea" id="RHEA:43053"/>
    </physiologicalReaction>
</comment>
<dbReference type="CDD" id="cd17631">
    <property type="entry name" value="FACL_FadD13-like"/>
    <property type="match status" value="1"/>
</dbReference>
<dbReference type="Gene3D" id="3.30.300.30">
    <property type="match status" value="1"/>
</dbReference>
<dbReference type="RefSeq" id="WP_074823030.1">
    <property type="nucleotide sequence ID" value="NZ_FNTI01000001.1"/>
</dbReference>
<evidence type="ECO:0000256" key="5">
    <source>
        <dbReference type="ARBA" id="ARBA00067668"/>
    </source>
</evidence>
<dbReference type="FunFam" id="3.30.300.30:FF:000008">
    <property type="entry name" value="2,3-dihydroxybenzoate-AMP ligase"/>
    <property type="match status" value="1"/>
</dbReference>